<reference evidence="1 2" key="1">
    <citation type="submission" date="2023-07" db="EMBL/GenBank/DDBJ databases">
        <title>Sequencing the genomes of 1000 actinobacteria strains.</title>
        <authorList>
            <person name="Klenk H.-P."/>
        </authorList>
    </citation>
    <scope>NUCLEOTIDE SEQUENCE [LARGE SCALE GENOMIC DNA]</scope>
    <source>
        <strain evidence="1 2">DSM 44388</strain>
    </source>
</reference>
<name>A0ABT9P366_9ACTN</name>
<protein>
    <submittedName>
        <fullName evidence="1">Uncharacterized protein</fullName>
    </submittedName>
</protein>
<proteinExistence type="predicted"/>
<evidence type="ECO:0000313" key="2">
    <source>
        <dbReference type="Proteomes" id="UP001235712"/>
    </source>
</evidence>
<gene>
    <name evidence="1" type="ORF">J2S57_002852</name>
</gene>
<comment type="caution">
    <text evidence="1">The sequence shown here is derived from an EMBL/GenBank/DDBJ whole genome shotgun (WGS) entry which is preliminary data.</text>
</comment>
<sequence>MDLRPDAHLRRPRGAERAVNRPPWLEWLRTVRRRP</sequence>
<evidence type="ECO:0000313" key="1">
    <source>
        <dbReference type="EMBL" id="MDP9827103.1"/>
    </source>
</evidence>
<organism evidence="1 2">
    <name type="scientific">Kineosporia succinea</name>
    <dbReference type="NCBI Taxonomy" id="84632"/>
    <lineage>
        <taxon>Bacteria</taxon>
        <taxon>Bacillati</taxon>
        <taxon>Actinomycetota</taxon>
        <taxon>Actinomycetes</taxon>
        <taxon>Kineosporiales</taxon>
        <taxon>Kineosporiaceae</taxon>
        <taxon>Kineosporia</taxon>
    </lineage>
</organism>
<keyword evidence="2" id="KW-1185">Reference proteome</keyword>
<dbReference type="EMBL" id="JAUSQZ010000001">
    <property type="protein sequence ID" value="MDP9827103.1"/>
    <property type="molecule type" value="Genomic_DNA"/>
</dbReference>
<accession>A0ABT9P366</accession>
<dbReference type="Proteomes" id="UP001235712">
    <property type="component" value="Unassembled WGS sequence"/>
</dbReference>